<name>A0A8T4L785_9ARCH</name>
<gene>
    <name evidence="2" type="ORF">J4203_02675</name>
</gene>
<feature type="transmembrane region" description="Helical" evidence="1">
    <location>
        <begin position="88"/>
        <end position="109"/>
    </location>
</feature>
<dbReference type="AlphaFoldDB" id="A0A8T4L785"/>
<sequence>MAGVKEKAKTLFSGIVHSKYFAALMHVPVVGGFAAILCMPYFVNKTASLEETVKTGVAAQLVVPGIFTVGSALRYLVWLMEWDVASQVLGYGLGLYLLIGYGLMMYNAYRTALGKTPQYKGFSSLLNRVARLLFS</sequence>
<protein>
    <submittedName>
        <fullName evidence="2">Uncharacterized protein</fullName>
    </submittedName>
</protein>
<accession>A0A8T4L785</accession>
<organism evidence="2 3">
    <name type="scientific">Candidatus Iainarchaeum sp</name>
    <dbReference type="NCBI Taxonomy" id="3101447"/>
    <lineage>
        <taxon>Archaea</taxon>
        <taxon>Candidatus Iainarchaeota</taxon>
        <taxon>Candidatus Iainarchaeia</taxon>
        <taxon>Candidatus Iainarchaeales</taxon>
        <taxon>Candidatus Iainarchaeaceae</taxon>
        <taxon>Candidatus Iainarchaeum</taxon>
    </lineage>
</organism>
<keyword evidence="1" id="KW-0472">Membrane</keyword>
<evidence type="ECO:0000313" key="2">
    <source>
        <dbReference type="EMBL" id="MBS3062751.1"/>
    </source>
</evidence>
<comment type="caution">
    <text evidence="2">The sequence shown here is derived from an EMBL/GenBank/DDBJ whole genome shotgun (WGS) entry which is preliminary data.</text>
</comment>
<reference evidence="2" key="1">
    <citation type="submission" date="2021-03" db="EMBL/GenBank/DDBJ databases">
        <authorList>
            <person name="Jaffe A."/>
        </authorList>
    </citation>
    <scope>NUCLEOTIDE SEQUENCE</scope>
    <source>
        <strain evidence="2">RIFCSPLOWO2_01_FULL_58_19</strain>
    </source>
</reference>
<evidence type="ECO:0000256" key="1">
    <source>
        <dbReference type="SAM" id="Phobius"/>
    </source>
</evidence>
<dbReference type="Proteomes" id="UP000678237">
    <property type="component" value="Unassembled WGS sequence"/>
</dbReference>
<proteinExistence type="predicted"/>
<feature type="transmembrane region" description="Helical" evidence="1">
    <location>
        <begin position="55"/>
        <end position="76"/>
    </location>
</feature>
<dbReference type="EMBL" id="JAGVWE010000002">
    <property type="protein sequence ID" value="MBS3062751.1"/>
    <property type="molecule type" value="Genomic_DNA"/>
</dbReference>
<evidence type="ECO:0000313" key="3">
    <source>
        <dbReference type="Proteomes" id="UP000678237"/>
    </source>
</evidence>
<keyword evidence="1" id="KW-1133">Transmembrane helix</keyword>
<keyword evidence="1" id="KW-0812">Transmembrane</keyword>
<feature type="transmembrane region" description="Helical" evidence="1">
    <location>
        <begin position="20"/>
        <end position="43"/>
    </location>
</feature>
<reference evidence="2" key="2">
    <citation type="submission" date="2021-05" db="EMBL/GenBank/DDBJ databases">
        <title>Protein family content uncovers lineage relationships and bacterial pathway maintenance mechanisms in DPANN archaea.</title>
        <authorList>
            <person name="Castelle C.J."/>
            <person name="Meheust R."/>
            <person name="Jaffe A.L."/>
            <person name="Seitz K."/>
            <person name="Gong X."/>
            <person name="Baker B.J."/>
            <person name="Banfield J.F."/>
        </authorList>
    </citation>
    <scope>NUCLEOTIDE SEQUENCE</scope>
    <source>
        <strain evidence="2">RIFCSPLOWO2_01_FULL_58_19</strain>
    </source>
</reference>